<evidence type="ECO:0000313" key="3">
    <source>
        <dbReference type="Proteomes" id="UP000002669"/>
    </source>
</evidence>
<accession>E5R371</accession>
<sequence length="223" mass="23941">MRQVKFSIRSWFGNWVLVRLYNFHICVANGSFFCSSSVVSSAVPSLQSENTDSRRNPPASDVVRQLPLQLAGGRMGGRRGPKWRRPSGGASLSLPCAKPLLSTGSGRCRHFTTQRKRSSRWVIAQEFRLVGRRRAGRAEDRNSGCPGAASESAGGGWKDGGTEEVPAGPWAKGPGLVYLASLRGQTLNWVSSVPVSLALMLILRSFGLSGWSGGSGLAGLVRL</sequence>
<dbReference type="AlphaFoldDB" id="E5R371"/>
<dbReference type="RefSeq" id="XP_003176052.1">
    <property type="nucleotide sequence ID" value="XM_003176004.1"/>
</dbReference>
<protein>
    <submittedName>
        <fullName evidence="2">Uncharacterized protein</fullName>
    </submittedName>
</protein>
<reference evidence="3" key="1">
    <citation type="journal article" date="2012" name="MBio">
        <title>Comparative genome analysis of Trichophyton rubrum and related dermatophytes reveals candidate genes involved in infection.</title>
        <authorList>
            <person name="Martinez D.A."/>
            <person name="Oliver B.G."/>
            <person name="Graeser Y."/>
            <person name="Goldberg J.M."/>
            <person name="Li W."/>
            <person name="Martinez-Rossi N.M."/>
            <person name="Monod M."/>
            <person name="Shelest E."/>
            <person name="Barton R.C."/>
            <person name="Birch E."/>
            <person name="Brakhage A.A."/>
            <person name="Chen Z."/>
            <person name="Gurr S.J."/>
            <person name="Heiman D."/>
            <person name="Heitman J."/>
            <person name="Kosti I."/>
            <person name="Rossi A."/>
            <person name="Saif S."/>
            <person name="Samalova M."/>
            <person name="Saunders C.W."/>
            <person name="Shea T."/>
            <person name="Summerbell R.C."/>
            <person name="Xu J."/>
            <person name="Young S."/>
            <person name="Zeng Q."/>
            <person name="Birren B.W."/>
            <person name="Cuomo C.A."/>
            <person name="White T.C."/>
        </authorList>
    </citation>
    <scope>NUCLEOTIDE SEQUENCE [LARGE SCALE GENOMIC DNA]</scope>
    <source>
        <strain evidence="3">ATCC MYA-4604 / CBS 118893</strain>
    </source>
</reference>
<dbReference type="EMBL" id="DS989822">
    <property type="protein sequence ID" value="EFQ97100.1"/>
    <property type="molecule type" value="Genomic_DNA"/>
</dbReference>
<keyword evidence="3" id="KW-1185">Reference proteome</keyword>
<dbReference type="InParanoid" id="E5R371"/>
<name>E5R371_ARTGP</name>
<feature type="region of interest" description="Disordered" evidence="1">
    <location>
        <begin position="135"/>
        <end position="163"/>
    </location>
</feature>
<dbReference type="Proteomes" id="UP000002669">
    <property type="component" value="Unassembled WGS sequence"/>
</dbReference>
<gene>
    <name evidence="2" type="ORF">MGYG_08882</name>
</gene>
<proteinExistence type="predicted"/>
<evidence type="ECO:0000256" key="1">
    <source>
        <dbReference type="SAM" id="MobiDB-lite"/>
    </source>
</evidence>
<dbReference type="VEuPathDB" id="FungiDB:MGYG_08882"/>
<evidence type="ECO:0000313" key="2">
    <source>
        <dbReference type="EMBL" id="EFQ97100.1"/>
    </source>
</evidence>
<organism evidence="3">
    <name type="scientific">Arthroderma gypseum (strain ATCC MYA-4604 / CBS 118893)</name>
    <name type="common">Microsporum gypseum</name>
    <dbReference type="NCBI Taxonomy" id="535722"/>
    <lineage>
        <taxon>Eukaryota</taxon>
        <taxon>Fungi</taxon>
        <taxon>Dikarya</taxon>
        <taxon>Ascomycota</taxon>
        <taxon>Pezizomycotina</taxon>
        <taxon>Eurotiomycetes</taxon>
        <taxon>Eurotiomycetidae</taxon>
        <taxon>Onygenales</taxon>
        <taxon>Arthrodermataceae</taxon>
        <taxon>Nannizzia</taxon>
    </lineage>
</organism>
<dbReference type="GeneID" id="10031363"/>
<dbReference type="HOGENOM" id="CLU_1239862_0_0_1"/>